<keyword evidence="5" id="KW-0235">DNA replication</keyword>
<evidence type="ECO:0000256" key="1">
    <source>
        <dbReference type="ARBA" id="ARBA00005755"/>
    </source>
</evidence>
<evidence type="ECO:0000256" key="7">
    <source>
        <dbReference type="ARBA" id="ARBA00023125"/>
    </source>
</evidence>
<dbReference type="Pfam" id="PF03175">
    <property type="entry name" value="DNA_pol_B_2"/>
    <property type="match status" value="1"/>
</dbReference>
<protein>
    <recommendedName>
        <fullName evidence="2">DNA-directed DNA polymerase</fullName>
        <ecNumber evidence="2">2.7.7.7</ecNumber>
    </recommendedName>
</protein>
<dbReference type="GO" id="GO:0003887">
    <property type="term" value="F:DNA-directed DNA polymerase activity"/>
    <property type="evidence" value="ECO:0007669"/>
    <property type="project" value="UniProtKB-KW"/>
</dbReference>
<accession>A0A6J1Q1C0</accession>
<feature type="non-terminal residue" evidence="11">
    <location>
        <position position="1033"/>
    </location>
</feature>
<keyword evidence="10" id="KW-1185">Reference proteome</keyword>
<dbReference type="InterPro" id="IPR044925">
    <property type="entry name" value="His-Me_finger_sf"/>
</dbReference>
<dbReference type="SUPFAM" id="SSF53098">
    <property type="entry name" value="Ribonuclease H-like"/>
    <property type="match status" value="1"/>
</dbReference>
<dbReference type="GO" id="GO:0042575">
    <property type="term" value="C:DNA polymerase complex"/>
    <property type="evidence" value="ECO:0007669"/>
    <property type="project" value="UniProtKB-ARBA"/>
</dbReference>
<dbReference type="PANTHER" id="PTHR31511:SF12">
    <property type="entry name" value="RHO TERMINATION FACTOR N-TERMINAL DOMAIN-CONTAINING PROTEIN"/>
    <property type="match status" value="1"/>
</dbReference>
<sequence>YVIDATLAGLDEFQERDSGWALSRILNLIVNVNKCNPMHAGCWFEIPQWIKVKKAVINVHSYDNACFAWAVISALYPALRNVDRCGSYPYYATVLNLEGIEFPMTLRQISRFERLNDISVNVFTTWRKGRNDEIVPLQLTNDKDRHVNLLYLSDSRNNSNGGHFACIKNLSRLLGSQLNRSKNMKYICDRCLHYFHSREKLSAHSVDCGKMNDCVIVLPNDDDKWLFFRDHSRKERLPFVVYADLECVLEKEKIDNDNVKRYTYQHHRAFSVGYYLCSPYDEIGPGYRFRRGEDCVSWFVNELNVIAHRAKEILMTNVTMAELTLDETRNFWSATSCHICERPFKSEDGQRVRNHCHLTGRYRGPAHPRCNLNYRDSYVIPVFFHNLSGYDAHFIIKDIANSFEGRIDLLPLTKELYILFTKYVREGVNWGNCAKLRFVDSFKFLSTSLEKLASYLDKDKLKIMRSEFSELSESDFDLLTRKGVFPYEYVDGFDKLLVTELPPREDFYSSLTGETASESDYEHARNVWGCFRVRNLGEYSDLYLKTDVLLLADIFENFRDTCIDTYGLDPAHYYTLPGYTWDAMLKYTGVRFELLTDIDMVMFVERGIRGGLSQCSNRYARANNKYMRSHDSSQPSTYLMYFDVNNLYGWAMCEPLPYADFQWVDDAESLDVMSVKLDSAIGYILEVDLAYPHKFHDAHADLPFCPTRDKSPGKRCDKLLATLRDKSRYVLHYRNLQQCVRYGLCITKIHRALRFAQSPWLRGYIELNTGFRARASNDFEKEMYKLMNNAVFGKTMENVRDHVDVRLVTRWDGRYGAEAIIAKPNFHSRTVFAENLIAVELRRLEVRLYKPIYVGMCILEISKTRVYDFHYDYMVPLHRERCKIMYTDTDSLIYFLECDDAYEDMKRDIARFDTSGYPKDNKYRMPRVNKKIPGLMKDENDGAVMTEFVGLRSKMYALRVEEKSDTKKIKGIKRNVVARTITFDDYVCCLNDAIGQFRRQSCIRSTAHEVHTVSELKLALSPYDDKRYVVPDS</sequence>
<dbReference type="Proteomes" id="UP000504618">
    <property type="component" value="Unplaced"/>
</dbReference>
<dbReference type="GO" id="GO:0000166">
    <property type="term" value="F:nucleotide binding"/>
    <property type="evidence" value="ECO:0007669"/>
    <property type="project" value="InterPro"/>
</dbReference>
<dbReference type="InterPro" id="IPR023211">
    <property type="entry name" value="DNA_pol_palm_dom_sf"/>
</dbReference>
<evidence type="ECO:0000259" key="9">
    <source>
        <dbReference type="Pfam" id="PF03175"/>
    </source>
</evidence>
<dbReference type="InterPro" id="IPR004868">
    <property type="entry name" value="DNA-dir_DNA_pol_B_mt/vir"/>
</dbReference>
<dbReference type="InterPro" id="IPR043502">
    <property type="entry name" value="DNA/RNA_pol_sf"/>
</dbReference>
<dbReference type="Gene3D" id="3.30.420.10">
    <property type="entry name" value="Ribonuclease H-like superfamily/Ribonuclease H"/>
    <property type="match status" value="1"/>
</dbReference>
<reference evidence="11" key="1">
    <citation type="submission" date="2025-08" db="UniProtKB">
        <authorList>
            <consortium name="RefSeq"/>
        </authorList>
    </citation>
    <scope>IDENTIFICATION</scope>
    <source>
        <tissue evidence="11">Whole body</tissue>
    </source>
</reference>
<dbReference type="EC" id="2.7.7.7" evidence="2"/>
<proteinExistence type="inferred from homology"/>
<evidence type="ECO:0000313" key="11">
    <source>
        <dbReference type="RefSeq" id="XP_024875939.1"/>
    </source>
</evidence>
<comment type="similarity">
    <text evidence="1">Belongs to the DNA polymerase type-B family.</text>
</comment>
<dbReference type="InterPro" id="IPR012337">
    <property type="entry name" value="RNaseH-like_sf"/>
</dbReference>
<dbReference type="SUPFAM" id="SSF56672">
    <property type="entry name" value="DNA/RNA polymerases"/>
    <property type="match status" value="1"/>
</dbReference>
<evidence type="ECO:0000256" key="5">
    <source>
        <dbReference type="ARBA" id="ARBA00022705"/>
    </source>
</evidence>
<keyword evidence="7" id="KW-0238">DNA-binding</keyword>
<dbReference type="GeneID" id="112457243"/>
<evidence type="ECO:0000256" key="6">
    <source>
        <dbReference type="ARBA" id="ARBA00022932"/>
    </source>
</evidence>
<organism evidence="10 11">
    <name type="scientific">Temnothorax curvispinosus</name>
    <dbReference type="NCBI Taxonomy" id="300111"/>
    <lineage>
        <taxon>Eukaryota</taxon>
        <taxon>Metazoa</taxon>
        <taxon>Ecdysozoa</taxon>
        <taxon>Arthropoda</taxon>
        <taxon>Hexapoda</taxon>
        <taxon>Insecta</taxon>
        <taxon>Pterygota</taxon>
        <taxon>Neoptera</taxon>
        <taxon>Endopterygota</taxon>
        <taxon>Hymenoptera</taxon>
        <taxon>Apocrita</taxon>
        <taxon>Aculeata</taxon>
        <taxon>Formicoidea</taxon>
        <taxon>Formicidae</taxon>
        <taxon>Myrmicinae</taxon>
        <taxon>Temnothorax</taxon>
    </lineage>
</organism>
<dbReference type="AlphaFoldDB" id="A0A6J1Q1C0"/>
<evidence type="ECO:0000256" key="8">
    <source>
        <dbReference type="ARBA" id="ARBA00049244"/>
    </source>
</evidence>
<gene>
    <name evidence="11" type="primary">LOC112457243</name>
</gene>
<feature type="non-terminal residue" evidence="11">
    <location>
        <position position="1"/>
    </location>
</feature>
<evidence type="ECO:0000256" key="2">
    <source>
        <dbReference type="ARBA" id="ARBA00012417"/>
    </source>
</evidence>
<feature type="domain" description="DNA-directed DNA polymerase family B mitochondria/virus" evidence="9">
    <location>
        <begin position="382"/>
        <end position="800"/>
    </location>
</feature>
<name>A0A6J1Q1C0_9HYME</name>
<evidence type="ECO:0000256" key="3">
    <source>
        <dbReference type="ARBA" id="ARBA00022679"/>
    </source>
</evidence>
<comment type="catalytic activity">
    <reaction evidence="8">
        <text>DNA(n) + a 2'-deoxyribonucleoside 5'-triphosphate = DNA(n+1) + diphosphate</text>
        <dbReference type="Rhea" id="RHEA:22508"/>
        <dbReference type="Rhea" id="RHEA-COMP:17339"/>
        <dbReference type="Rhea" id="RHEA-COMP:17340"/>
        <dbReference type="ChEBI" id="CHEBI:33019"/>
        <dbReference type="ChEBI" id="CHEBI:61560"/>
        <dbReference type="ChEBI" id="CHEBI:173112"/>
        <dbReference type="EC" id="2.7.7.7"/>
    </reaction>
</comment>
<dbReference type="GO" id="GO:0003677">
    <property type="term" value="F:DNA binding"/>
    <property type="evidence" value="ECO:0007669"/>
    <property type="project" value="UniProtKB-KW"/>
</dbReference>
<evidence type="ECO:0000313" key="10">
    <source>
        <dbReference type="Proteomes" id="UP000504618"/>
    </source>
</evidence>
<dbReference type="GO" id="GO:0006260">
    <property type="term" value="P:DNA replication"/>
    <property type="evidence" value="ECO:0007669"/>
    <property type="project" value="UniProtKB-KW"/>
</dbReference>
<keyword evidence="4" id="KW-0548">Nucleotidyltransferase</keyword>
<keyword evidence="3" id="KW-0808">Transferase</keyword>
<dbReference type="SUPFAM" id="SSF54060">
    <property type="entry name" value="His-Me finger endonucleases"/>
    <property type="match status" value="1"/>
</dbReference>
<dbReference type="PANTHER" id="PTHR31511">
    <property type="entry name" value="PROTEIN CBG23764"/>
    <property type="match status" value="1"/>
</dbReference>
<dbReference type="OrthoDB" id="7653437at2759"/>
<dbReference type="InterPro" id="IPR036397">
    <property type="entry name" value="RNaseH_sf"/>
</dbReference>
<evidence type="ECO:0000256" key="4">
    <source>
        <dbReference type="ARBA" id="ARBA00022695"/>
    </source>
</evidence>
<dbReference type="RefSeq" id="XP_024875939.1">
    <property type="nucleotide sequence ID" value="XM_025020171.1"/>
</dbReference>
<dbReference type="Gene3D" id="3.90.1600.10">
    <property type="entry name" value="Palm domain of DNA polymerase"/>
    <property type="match status" value="1"/>
</dbReference>
<keyword evidence="6" id="KW-0239">DNA-directed DNA polymerase</keyword>